<evidence type="ECO:0000256" key="6">
    <source>
        <dbReference type="ARBA" id="ARBA00023237"/>
    </source>
</evidence>
<evidence type="ECO:0000256" key="1">
    <source>
        <dbReference type="ARBA" id="ARBA00004370"/>
    </source>
</evidence>
<sequence>MKGRGLTAMARWLLILLVWAATGSVRAQDAAPAPAAPASAVPMPSGPAADLPPEDRSLRWVLQVEAPEELRLLLERHLDLARFQRTAQDELITRSELLRLLEATPAEARALLETQGHFEAEVQASLIDPQRPDDRSVTVGSTAGSGPGGLATRLLGDVDALLQNIPGVRQITGSGSGASTQEVASVTVRVTVTPGPRTRVRQVRIEFEGALSVEADAGDPRALALVEQVRQQWSLPVGRAHTQEAWSGAKTAVLALLRAEGYPRATWSGTVAQVDAAQQQSSLFLVADSGPLHRFGEPVFTGLAQVQAGSLRALMNFTPGDPLREQDLLDFQDRLIKTNLFDSVSVMVDPDVQRTEAVPVQVTLREKARLQTTLGVGYSDTTGPRLTVEHTDQSLMGLPWLAKTKLQLGRLNGSASIDLTSHPLGNAHRNLMSGALTYARESDLDVRSMRARVGRTQDNDRIERLYYLEWLRAATSELDGTTVDDTSAVTVNYQWVWRQLDHPIVPTTGFSVSASIGSGRSYAAYPRDNGWFTRATGRYTGYWMMGELWHGQVRLELAEVFARDSVAVPYTLLFRAGGDDSVRGYSYQGLGPSNASGTAVGGKVMGTTSLELARPFVRRQPSLLGAVFVDAGNAASSWKEFGLVKGYGVGVRWRSPVGPLRLDLAYGEKVRRVRMHISVGLTF</sequence>
<feature type="domain" description="Bacterial surface antigen (D15)" evidence="9">
    <location>
        <begin position="459"/>
        <end position="683"/>
    </location>
</feature>
<feature type="region of interest" description="Disordered" evidence="7">
    <location>
        <begin position="129"/>
        <end position="149"/>
    </location>
</feature>
<dbReference type="Gene3D" id="2.40.160.50">
    <property type="entry name" value="membrane protein fhac: a member of the omp85/tpsb transporter family"/>
    <property type="match status" value="1"/>
</dbReference>
<keyword evidence="3" id="KW-0812">Transmembrane</keyword>
<name>A0A318H1J5_9BURK</name>
<comment type="subcellular location">
    <subcellularLocation>
        <location evidence="1">Membrane</location>
    </subcellularLocation>
</comment>
<evidence type="ECO:0000256" key="4">
    <source>
        <dbReference type="ARBA" id="ARBA00022729"/>
    </source>
</evidence>
<evidence type="ECO:0000259" key="9">
    <source>
        <dbReference type="Pfam" id="PF01103"/>
    </source>
</evidence>
<dbReference type="InterPro" id="IPR000184">
    <property type="entry name" value="Bac_surfAg_D15"/>
</dbReference>
<dbReference type="Proteomes" id="UP000247811">
    <property type="component" value="Unassembled WGS sequence"/>
</dbReference>
<dbReference type="Pfam" id="PF01103">
    <property type="entry name" value="Omp85"/>
    <property type="match status" value="1"/>
</dbReference>
<dbReference type="OrthoDB" id="9769707at2"/>
<evidence type="ECO:0000256" key="8">
    <source>
        <dbReference type="SAM" id="SignalP"/>
    </source>
</evidence>
<dbReference type="InterPro" id="IPR039910">
    <property type="entry name" value="D15-like"/>
</dbReference>
<keyword evidence="5" id="KW-0472">Membrane</keyword>
<dbReference type="PANTHER" id="PTHR12815:SF47">
    <property type="entry name" value="TRANSLOCATION AND ASSEMBLY MODULE SUBUNIT TAMA"/>
    <property type="match status" value="1"/>
</dbReference>
<evidence type="ECO:0000313" key="10">
    <source>
        <dbReference type="EMBL" id="PXW96275.1"/>
    </source>
</evidence>
<keyword evidence="4 8" id="KW-0732">Signal</keyword>
<comment type="caution">
    <text evidence="10">The sequence shown here is derived from an EMBL/GenBank/DDBJ whole genome shotgun (WGS) entry which is preliminary data.</text>
</comment>
<feature type="signal peptide" evidence="8">
    <location>
        <begin position="1"/>
        <end position="27"/>
    </location>
</feature>
<evidence type="ECO:0000313" key="11">
    <source>
        <dbReference type="Proteomes" id="UP000247811"/>
    </source>
</evidence>
<evidence type="ECO:0000256" key="2">
    <source>
        <dbReference type="ARBA" id="ARBA00022452"/>
    </source>
</evidence>
<protein>
    <submittedName>
        <fullName evidence="10">Autotransporter secretion outer membrane protein TamA</fullName>
    </submittedName>
</protein>
<accession>A0A318H1J5</accession>
<organism evidence="10 11">
    <name type="scientific">Sphaerotilus hippei</name>
    <dbReference type="NCBI Taxonomy" id="744406"/>
    <lineage>
        <taxon>Bacteria</taxon>
        <taxon>Pseudomonadati</taxon>
        <taxon>Pseudomonadota</taxon>
        <taxon>Betaproteobacteria</taxon>
        <taxon>Burkholderiales</taxon>
        <taxon>Sphaerotilaceae</taxon>
        <taxon>Sphaerotilus</taxon>
    </lineage>
</organism>
<evidence type="ECO:0000256" key="3">
    <source>
        <dbReference type="ARBA" id="ARBA00022692"/>
    </source>
</evidence>
<keyword evidence="6" id="KW-0998">Cell outer membrane</keyword>
<reference evidence="10 11" key="1">
    <citation type="submission" date="2018-05" db="EMBL/GenBank/DDBJ databases">
        <title>Genomic Encyclopedia of Type Strains, Phase IV (KMG-IV): sequencing the most valuable type-strain genomes for metagenomic binning, comparative biology and taxonomic classification.</title>
        <authorList>
            <person name="Goeker M."/>
        </authorList>
    </citation>
    <scope>NUCLEOTIDE SEQUENCE [LARGE SCALE GENOMIC DNA]</scope>
    <source>
        <strain evidence="10 11">DSM 566</strain>
    </source>
</reference>
<evidence type="ECO:0000256" key="7">
    <source>
        <dbReference type="SAM" id="MobiDB-lite"/>
    </source>
</evidence>
<gene>
    <name evidence="10" type="ORF">C7444_107182</name>
</gene>
<feature type="chain" id="PRO_5016334873" evidence="8">
    <location>
        <begin position="28"/>
        <end position="683"/>
    </location>
</feature>
<keyword evidence="2" id="KW-1134">Transmembrane beta strand</keyword>
<dbReference type="EMBL" id="QJJS01000007">
    <property type="protein sequence ID" value="PXW96275.1"/>
    <property type="molecule type" value="Genomic_DNA"/>
</dbReference>
<dbReference type="RefSeq" id="WP_110400688.1">
    <property type="nucleotide sequence ID" value="NZ_QJJS01000007.1"/>
</dbReference>
<dbReference type="Gene3D" id="3.10.20.310">
    <property type="entry name" value="membrane protein fhac"/>
    <property type="match status" value="1"/>
</dbReference>
<evidence type="ECO:0000256" key="5">
    <source>
        <dbReference type="ARBA" id="ARBA00023136"/>
    </source>
</evidence>
<dbReference type="AlphaFoldDB" id="A0A318H1J5"/>
<keyword evidence="11" id="KW-1185">Reference proteome</keyword>
<proteinExistence type="predicted"/>
<dbReference type="PANTHER" id="PTHR12815">
    <property type="entry name" value="SORTING AND ASSEMBLY MACHINERY SAMM50 PROTEIN FAMILY MEMBER"/>
    <property type="match status" value="1"/>
</dbReference>
<dbReference type="GO" id="GO:0019867">
    <property type="term" value="C:outer membrane"/>
    <property type="evidence" value="ECO:0007669"/>
    <property type="project" value="InterPro"/>
</dbReference>